<evidence type="ECO:0000256" key="6">
    <source>
        <dbReference type="ARBA" id="ARBA00023242"/>
    </source>
</evidence>
<evidence type="ECO:0000256" key="5">
    <source>
        <dbReference type="ARBA" id="ARBA00023163"/>
    </source>
</evidence>
<dbReference type="EMBL" id="JAUIQD010000004">
    <property type="protein sequence ID" value="KAK3352414.1"/>
    <property type="molecule type" value="Genomic_DNA"/>
</dbReference>
<sequence>MDPSRRKRAFLPKVRTGCLTCKARKIKCDQAKPHCHRCTSTGRKCDGYRLPSPSTPSLRPPPTQTQALFASKAERRSFHYFQTQACHSLGGYFHSSFWGREVLQAAIHHPPIRHLVIALGAAYEVFHDGPTSNHHEDVGGMELALQQCNSSIARLAALTTKSPGSPQPVETVCCVLTASILFVYLASVRGHLAEAIGHVRSGMKVLHDFDQSIQHGPSSPSYPVPVSQLRALLLSLYGQLRVMVDDVALESTHDILVTQLKPAALYISVPEAHRHVETLFYNTQAFVQDAAIHPPSSPERLEAIVARHRDLCAVLESSRDALDVLSNSHELSGPSHQDKGLMVLRLHHLVIAIRLRIDVLRPDQRESAFDELEANFEEMLGYCEQLVEADDGNTPPKPSCSSGLGYVMPLHTIAARCRTPRIRKRAVYLLSAHSHREGLWDGVLAGQIAAQAQEIEEDAVDVPENRVREVKIKFQGDKAALLQFVTVGDWKRGHQGTQRVIEW</sequence>
<dbReference type="InterPro" id="IPR036864">
    <property type="entry name" value="Zn2-C6_fun-type_DNA-bd_sf"/>
</dbReference>
<keyword evidence="1" id="KW-0479">Metal-binding</keyword>
<keyword evidence="3" id="KW-0805">Transcription regulation</keyword>
<dbReference type="InterPro" id="IPR001138">
    <property type="entry name" value="Zn2Cys6_DnaBD"/>
</dbReference>
<dbReference type="InterPro" id="IPR021858">
    <property type="entry name" value="Fun_TF"/>
</dbReference>
<evidence type="ECO:0000313" key="9">
    <source>
        <dbReference type="Proteomes" id="UP001275084"/>
    </source>
</evidence>
<dbReference type="PANTHER" id="PTHR36206">
    <property type="entry name" value="ASPERCRYPTIN BIOSYNTHESIS CLUSTER-SPECIFIC TRANSCRIPTION REGULATOR ATNN-RELATED"/>
    <property type="match status" value="1"/>
</dbReference>
<dbReference type="SUPFAM" id="SSF57701">
    <property type="entry name" value="Zn2/Cys6 DNA-binding domain"/>
    <property type="match status" value="1"/>
</dbReference>
<dbReference type="GO" id="GO:0008270">
    <property type="term" value="F:zinc ion binding"/>
    <property type="evidence" value="ECO:0007669"/>
    <property type="project" value="InterPro"/>
</dbReference>
<reference evidence="8" key="1">
    <citation type="journal article" date="2023" name="Mol. Phylogenet. Evol.">
        <title>Genome-scale phylogeny and comparative genomics of the fungal order Sordariales.</title>
        <authorList>
            <person name="Hensen N."/>
            <person name="Bonometti L."/>
            <person name="Westerberg I."/>
            <person name="Brannstrom I.O."/>
            <person name="Guillou S."/>
            <person name="Cros-Aarteil S."/>
            <person name="Calhoun S."/>
            <person name="Haridas S."/>
            <person name="Kuo A."/>
            <person name="Mondo S."/>
            <person name="Pangilinan J."/>
            <person name="Riley R."/>
            <person name="LaButti K."/>
            <person name="Andreopoulos B."/>
            <person name="Lipzen A."/>
            <person name="Chen C."/>
            <person name="Yan M."/>
            <person name="Daum C."/>
            <person name="Ng V."/>
            <person name="Clum A."/>
            <person name="Steindorff A."/>
            <person name="Ohm R.A."/>
            <person name="Martin F."/>
            <person name="Silar P."/>
            <person name="Natvig D.O."/>
            <person name="Lalanne C."/>
            <person name="Gautier V."/>
            <person name="Ament-Velasquez S.L."/>
            <person name="Kruys A."/>
            <person name="Hutchinson M.I."/>
            <person name="Powell A.J."/>
            <person name="Barry K."/>
            <person name="Miller A.N."/>
            <person name="Grigoriev I.V."/>
            <person name="Debuchy R."/>
            <person name="Gladieux P."/>
            <person name="Hiltunen Thoren M."/>
            <person name="Johannesson H."/>
        </authorList>
    </citation>
    <scope>NUCLEOTIDE SEQUENCE</scope>
    <source>
        <strain evidence="8">CBS 955.72</strain>
    </source>
</reference>
<feature type="domain" description="Zn(2)-C6 fungal-type" evidence="7">
    <location>
        <begin position="17"/>
        <end position="45"/>
    </location>
</feature>
<keyword evidence="6" id="KW-0539">Nucleus</keyword>
<dbReference type="GO" id="GO:0000981">
    <property type="term" value="F:DNA-binding transcription factor activity, RNA polymerase II-specific"/>
    <property type="evidence" value="ECO:0007669"/>
    <property type="project" value="InterPro"/>
</dbReference>
<dbReference type="PROSITE" id="PS00463">
    <property type="entry name" value="ZN2_CY6_FUNGAL_1"/>
    <property type="match status" value="1"/>
</dbReference>
<dbReference type="InterPro" id="IPR052360">
    <property type="entry name" value="Transcr_Regulatory_Proteins"/>
</dbReference>
<dbReference type="Proteomes" id="UP001275084">
    <property type="component" value="Unassembled WGS sequence"/>
</dbReference>
<keyword evidence="2" id="KW-0862">Zinc</keyword>
<protein>
    <recommendedName>
        <fullName evidence="7">Zn(2)-C6 fungal-type domain-containing protein</fullName>
    </recommendedName>
</protein>
<evidence type="ECO:0000256" key="2">
    <source>
        <dbReference type="ARBA" id="ARBA00022833"/>
    </source>
</evidence>
<comment type="caution">
    <text evidence="8">The sequence shown here is derived from an EMBL/GenBank/DDBJ whole genome shotgun (WGS) entry which is preliminary data.</text>
</comment>
<dbReference type="Gene3D" id="4.10.240.10">
    <property type="entry name" value="Zn(2)-C6 fungal-type DNA-binding domain"/>
    <property type="match status" value="1"/>
</dbReference>
<dbReference type="Pfam" id="PF00172">
    <property type="entry name" value="Zn_clus"/>
    <property type="match status" value="1"/>
</dbReference>
<accession>A0AAJ0HHA4</accession>
<dbReference type="PANTHER" id="PTHR36206:SF12">
    <property type="entry name" value="ASPERCRYPTIN BIOSYNTHESIS CLUSTER-SPECIFIC TRANSCRIPTION REGULATOR ATNN-RELATED"/>
    <property type="match status" value="1"/>
</dbReference>
<dbReference type="SMART" id="SM00066">
    <property type="entry name" value="GAL4"/>
    <property type="match status" value="1"/>
</dbReference>
<name>A0AAJ0HHA4_9PEZI</name>
<dbReference type="PROSITE" id="PS50048">
    <property type="entry name" value="ZN2_CY6_FUNGAL_2"/>
    <property type="match status" value="1"/>
</dbReference>
<proteinExistence type="predicted"/>
<evidence type="ECO:0000256" key="4">
    <source>
        <dbReference type="ARBA" id="ARBA00023125"/>
    </source>
</evidence>
<gene>
    <name evidence="8" type="ORF">B0T25DRAFT_185527</name>
</gene>
<evidence type="ECO:0000256" key="1">
    <source>
        <dbReference type="ARBA" id="ARBA00022723"/>
    </source>
</evidence>
<evidence type="ECO:0000313" key="8">
    <source>
        <dbReference type="EMBL" id="KAK3352414.1"/>
    </source>
</evidence>
<organism evidence="8 9">
    <name type="scientific">Lasiosphaeria hispida</name>
    <dbReference type="NCBI Taxonomy" id="260671"/>
    <lineage>
        <taxon>Eukaryota</taxon>
        <taxon>Fungi</taxon>
        <taxon>Dikarya</taxon>
        <taxon>Ascomycota</taxon>
        <taxon>Pezizomycotina</taxon>
        <taxon>Sordariomycetes</taxon>
        <taxon>Sordariomycetidae</taxon>
        <taxon>Sordariales</taxon>
        <taxon>Lasiosphaeriaceae</taxon>
        <taxon>Lasiosphaeria</taxon>
    </lineage>
</organism>
<dbReference type="Pfam" id="PF11951">
    <property type="entry name" value="Fungal_trans_2"/>
    <property type="match status" value="1"/>
</dbReference>
<evidence type="ECO:0000259" key="7">
    <source>
        <dbReference type="PROSITE" id="PS50048"/>
    </source>
</evidence>
<dbReference type="CDD" id="cd00067">
    <property type="entry name" value="GAL4"/>
    <property type="match status" value="1"/>
</dbReference>
<keyword evidence="4" id="KW-0238">DNA-binding</keyword>
<dbReference type="GO" id="GO:0003677">
    <property type="term" value="F:DNA binding"/>
    <property type="evidence" value="ECO:0007669"/>
    <property type="project" value="UniProtKB-KW"/>
</dbReference>
<keyword evidence="5" id="KW-0804">Transcription</keyword>
<keyword evidence="9" id="KW-1185">Reference proteome</keyword>
<reference evidence="8" key="2">
    <citation type="submission" date="2023-06" db="EMBL/GenBank/DDBJ databases">
        <authorList>
            <consortium name="Lawrence Berkeley National Laboratory"/>
            <person name="Haridas S."/>
            <person name="Hensen N."/>
            <person name="Bonometti L."/>
            <person name="Westerberg I."/>
            <person name="Brannstrom I.O."/>
            <person name="Guillou S."/>
            <person name="Cros-Aarteil S."/>
            <person name="Calhoun S."/>
            <person name="Kuo A."/>
            <person name="Mondo S."/>
            <person name="Pangilinan J."/>
            <person name="Riley R."/>
            <person name="Labutti K."/>
            <person name="Andreopoulos B."/>
            <person name="Lipzen A."/>
            <person name="Chen C."/>
            <person name="Yanf M."/>
            <person name="Daum C."/>
            <person name="Ng V."/>
            <person name="Clum A."/>
            <person name="Steindorff A."/>
            <person name="Ohm R."/>
            <person name="Martin F."/>
            <person name="Silar P."/>
            <person name="Natvig D."/>
            <person name="Lalanne C."/>
            <person name="Gautier V."/>
            <person name="Ament-Velasquez S.L."/>
            <person name="Kruys A."/>
            <person name="Hutchinson M.I."/>
            <person name="Powell A.J."/>
            <person name="Barry K."/>
            <person name="Miller A.N."/>
            <person name="Grigoriev I.V."/>
            <person name="Debuchy R."/>
            <person name="Gladieux P."/>
            <person name="Thoren M.H."/>
            <person name="Johannesson H."/>
        </authorList>
    </citation>
    <scope>NUCLEOTIDE SEQUENCE</scope>
    <source>
        <strain evidence="8">CBS 955.72</strain>
    </source>
</reference>
<dbReference type="AlphaFoldDB" id="A0AAJ0HHA4"/>
<evidence type="ECO:0000256" key="3">
    <source>
        <dbReference type="ARBA" id="ARBA00023015"/>
    </source>
</evidence>